<evidence type="ECO:0000256" key="5">
    <source>
        <dbReference type="ARBA" id="ARBA00022842"/>
    </source>
</evidence>
<dbReference type="CDD" id="cd00564">
    <property type="entry name" value="TMP_TenI"/>
    <property type="match status" value="1"/>
</dbReference>
<dbReference type="EC" id="2.5.1.3" evidence="10"/>
<dbReference type="Proteomes" id="UP000786693">
    <property type="component" value="Unassembled WGS sequence"/>
</dbReference>
<gene>
    <name evidence="13" type="primary">thiE</name>
    <name evidence="13" type="ORF">JANAI62_12520</name>
</gene>
<proteinExistence type="inferred from homology"/>
<dbReference type="Gene3D" id="3.20.20.70">
    <property type="entry name" value="Aldolase class I"/>
    <property type="match status" value="1"/>
</dbReference>
<keyword evidence="6 10" id="KW-0784">Thiamine biosynthesis</keyword>
<comment type="caution">
    <text evidence="13">The sequence shown here is derived from an EMBL/GenBank/DDBJ whole genome shotgun (WGS) entry which is preliminary data.</text>
</comment>
<evidence type="ECO:0000256" key="3">
    <source>
        <dbReference type="ARBA" id="ARBA00022679"/>
    </source>
</evidence>
<dbReference type="RefSeq" id="WP_220748150.1">
    <property type="nucleotide sequence ID" value="NZ_BPFH01000002.1"/>
</dbReference>
<evidence type="ECO:0000256" key="1">
    <source>
        <dbReference type="ARBA" id="ARBA00001946"/>
    </source>
</evidence>
<keyword evidence="5" id="KW-0460">Magnesium</keyword>
<evidence type="ECO:0000256" key="10">
    <source>
        <dbReference type="RuleBase" id="RU003826"/>
    </source>
</evidence>
<keyword evidence="4" id="KW-0479">Metal-binding</keyword>
<evidence type="ECO:0000256" key="4">
    <source>
        <dbReference type="ARBA" id="ARBA00022723"/>
    </source>
</evidence>
<comment type="catalytic activity">
    <reaction evidence="7 10">
        <text>4-methyl-5-(2-phosphooxyethyl)-thiazole + 4-amino-2-methyl-5-(diphosphooxymethyl)pyrimidine + H(+) = thiamine phosphate + diphosphate</text>
        <dbReference type="Rhea" id="RHEA:22328"/>
        <dbReference type="ChEBI" id="CHEBI:15378"/>
        <dbReference type="ChEBI" id="CHEBI:33019"/>
        <dbReference type="ChEBI" id="CHEBI:37575"/>
        <dbReference type="ChEBI" id="CHEBI:57841"/>
        <dbReference type="ChEBI" id="CHEBI:58296"/>
        <dbReference type="EC" id="2.5.1.3"/>
    </reaction>
</comment>
<evidence type="ECO:0000313" key="13">
    <source>
        <dbReference type="EMBL" id="GIT94629.1"/>
    </source>
</evidence>
<feature type="domain" description="Thiamine phosphate synthase/TenI" evidence="12">
    <location>
        <begin position="12"/>
        <end position="180"/>
    </location>
</feature>
<sequence>MTLDRFYPIFDNAAWLERLVPLGIKLVQLRVKDRGSDEILAEVRAAQAVCARHGCQLIVNDHWQAALEAGCDFVHLGQEDLDTADVPALRAAGVRLGISTHDSAELQRALDLSPDYVALGPVYATILKKMKWRPQGIDRLATWKARIGEIPLVAIGGMTVDRSAGAFEKGADIVSVVTDITLSDDPEAQVRRWIAATRAP</sequence>
<evidence type="ECO:0000259" key="12">
    <source>
        <dbReference type="Pfam" id="PF02581"/>
    </source>
</evidence>
<dbReference type="InterPro" id="IPR036206">
    <property type="entry name" value="ThiamineP_synth_sf"/>
</dbReference>
<protein>
    <recommendedName>
        <fullName evidence="10">Thiamine-phosphate synthase</fullName>
        <ecNumber evidence="10">2.5.1.3</ecNumber>
    </recommendedName>
    <alternativeName>
        <fullName evidence="10">Thiamine-phosphate pyrophosphorylase</fullName>
    </alternativeName>
</protein>
<keyword evidence="3 10" id="KW-0808">Transferase</keyword>
<evidence type="ECO:0000256" key="2">
    <source>
        <dbReference type="ARBA" id="ARBA00005165"/>
    </source>
</evidence>
<name>A0ABQ4NJN0_9RHOB</name>
<dbReference type="PANTHER" id="PTHR20857:SF15">
    <property type="entry name" value="THIAMINE-PHOSPHATE SYNTHASE"/>
    <property type="match status" value="1"/>
</dbReference>
<evidence type="ECO:0000256" key="6">
    <source>
        <dbReference type="ARBA" id="ARBA00022977"/>
    </source>
</evidence>
<dbReference type="Pfam" id="PF02581">
    <property type="entry name" value="TMP-TENI"/>
    <property type="match status" value="1"/>
</dbReference>
<dbReference type="NCBIfam" id="NF000734">
    <property type="entry name" value="PRK00043.1-5"/>
    <property type="match status" value="1"/>
</dbReference>
<comment type="similarity">
    <text evidence="10">Belongs to the thiamine-phosphate synthase family.</text>
</comment>
<dbReference type="EMBL" id="BPFH01000002">
    <property type="protein sequence ID" value="GIT94629.1"/>
    <property type="molecule type" value="Genomic_DNA"/>
</dbReference>
<comment type="catalytic activity">
    <reaction evidence="9 10">
        <text>2-[(2R,5Z)-2-carboxy-4-methylthiazol-5(2H)-ylidene]ethyl phosphate + 4-amino-2-methyl-5-(diphosphooxymethyl)pyrimidine + 2 H(+) = thiamine phosphate + CO2 + diphosphate</text>
        <dbReference type="Rhea" id="RHEA:47844"/>
        <dbReference type="ChEBI" id="CHEBI:15378"/>
        <dbReference type="ChEBI" id="CHEBI:16526"/>
        <dbReference type="ChEBI" id="CHEBI:33019"/>
        <dbReference type="ChEBI" id="CHEBI:37575"/>
        <dbReference type="ChEBI" id="CHEBI:57841"/>
        <dbReference type="ChEBI" id="CHEBI:62899"/>
        <dbReference type="EC" id="2.5.1.3"/>
    </reaction>
</comment>
<evidence type="ECO:0000256" key="9">
    <source>
        <dbReference type="ARBA" id="ARBA00047883"/>
    </source>
</evidence>
<evidence type="ECO:0000256" key="8">
    <source>
        <dbReference type="ARBA" id="ARBA00047851"/>
    </source>
</evidence>
<comment type="cofactor">
    <cofactor evidence="1">
        <name>Mg(2+)</name>
        <dbReference type="ChEBI" id="CHEBI:18420"/>
    </cofactor>
</comment>
<comment type="pathway">
    <text evidence="2 11">Cofactor biosynthesis; thiamine diphosphate biosynthesis; thiamine phosphate from 4-amino-2-methyl-5-diphosphomethylpyrimidine and 4-methyl-5-(2-phosphoethyl)-thiazole: step 1/1.</text>
</comment>
<dbReference type="InterPro" id="IPR013785">
    <property type="entry name" value="Aldolase_TIM"/>
</dbReference>
<reference evidence="13 14" key="1">
    <citation type="submission" date="2021-05" db="EMBL/GenBank/DDBJ databases">
        <title>Bacteria Genome sequencing.</title>
        <authorList>
            <person name="Takabe Y."/>
            <person name="Nakajima Y."/>
            <person name="Suzuki S."/>
            <person name="Shiozaki T."/>
        </authorList>
    </citation>
    <scope>NUCLEOTIDE SEQUENCE [LARGE SCALE GENOMIC DNA]</scope>
    <source>
        <strain evidence="13 14">AI_62</strain>
    </source>
</reference>
<dbReference type="InterPro" id="IPR034291">
    <property type="entry name" value="TMP_synthase"/>
</dbReference>
<dbReference type="NCBIfam" id="TIGR00693">
    <property type="entry name" value="thiE"/>
    <property type="match status" value="1"/>
</dbReference>
<dbReference type="SUPFAM" id="SSF51391">
    <property type="entry name" value="Thiamin phosphate synthase"/>
    <property type="match status" value="1"/>
</dbReference>
<dbReference type="InterPro" id="IPR022998">
    <property type="entry name" value="ThiamineP_synth_TenI"/>
</dbReference>
<evidence type="ECO:0000313" key="14">
    <source>
        <dbReference type="Proteomes" id="UP000786693"/>
    </source>
</evidence>
<accession>A0ABQ4NJN0</accession>
<evidence type="ECO:0000256" key="7">
    <source>
        <dbReference type="ARBA" id="ARBA00047334"/>
    </source>
</evidence>
<keyword evidence="14" id="KW-1185">Reference proteome</keyword>
<evidence type="ECO:0000256" key="11">
    <source>
        <dbReference type="RuleBase" id="RU004253"/>
    </source>
</evidence>
<dbReference type="PANTHER" id="PTHR20857">
    <property type="entry name" value="THIAMINE-PHOSPHATE PYROPHOSPHORYLASE"/>
    <property type="match status" value="1"/>
</dbReference>
<comment type="catalytic activity">
    <reaction evidence="8 10">
        <text>2-(2-carboxy-4-methylthiazol-5-yl)ethyl phosphate + 4-amino-2-methyl-5-(diphosphooxymethyl)pyrimidine + 2 H(+) = thiamine phosphate + CO2 + diphosphate</text>
        <dbReference type="Rhea" id="RHEA:47848"/>
        <dbReference type="ChEBI" id="CHEBI:15378"/>
        <dbReference type="ChEBI" id="CHEBI:16526"/>
        <dbReference type="ChEBI" id="CHEBI:33019"/>
        <dbReference type="ChEBI" id="CHEBI:37575"/>
        <dbReference type="ChEBI" id="CHEBI:57841"/>
        <dbReference type="ChEBI" id="CHEBI:62890"/>
        <dbReference type="EC" id="2.5.1.3"/>
    </reaction>
</comment>
<organism evidence="13 14">
    <name type="scientific">Jannaschia pagri</name>
    <dbReference type="NCBI Taxonomy" id="2829797"/>
    <lineage>
        <taxon>Bacteria</taxon>
        <taxon>Pseudomonadati</taxon>
        <taxon>Pseudomonadota</taxon>
        <taxon>Alphaproteobacteria</taxon>
        <taxon>Rhodobacterales</taxon>
        <taxon>Roseobacteraceae</taxon>
        <taxon>Jannaschia</taxon>
    </lineage>
</organism>